<accession>R9PB90</accession>
<dbReference type="RefSeq" id="XP_012188902.1">
    <property type="nucleotide sequence ID" value="XM_012333512.1"/>
</dbReference>
<proteinExistence type="predicted"/>
<keyword evidence="2" id="KW-1185">Reference proteome</keyword>
<dbReference type="HOGENOM" id="CLU_1595262_0_0_1"/>
<sequence>MGRGLRNEAYRVSRCRRLGIGSLGAELLFFRVDQHRRRVHASRCQSGASAEPRAQDFPAAKSVIFKATSVCCLCAQVARLAARKPLERAHRRHKWICKGQLVYRSGQARLLLGFATLAERIQNTKEKRRGEALVCVTLQDATSQWHRESDLRFGFDLEHGALLLRAS</sequence>
<dbReference type="EMBL" id="DF238793">
    <property type="protein sequence ID" value="GAC95315.1"/>
    <property type="molecule type" value="Genomic_DNA"/>
</dbReference>
<reference evidence="2" key="1">
    <citation type="journal article" date="2013" name="Genome Announc.">
        <title>Draft genome sequence of the basidiomycetous yeast-like fungus Pseudozyma hubeiensis SY62, which produces an abundant amount of the biosurfactant mannosylerythritol lipids.</title>
        <authorList>
            <person name="Konishi M."/>
            <person name="Hatada Y."/>
            <person name="Horiuchi J."/>
        </authorList>
    </citation>
    <scope>NUCLEOTIDE SEQUENCE [LARGE SCALE GENOMIC DNA]</scope>
    <source>
        <strain evidence="2">SY62</strain>
    </source>
</reference>
<evidence type="ECO:0000313" key="2">
    <source>
        <dbReference type="Proteomes" id="UP000014071"/>
    </source>
</evidence>
<gene>
    <name evidence="1" type="ORF">PHSY_002890</name>
</gene>
<name>R9PB90_PSEHS</name>
<evidence type="ECO:0000313" key="1">
    <source>
        <dbReference type="EMBL" id="GAC95315.1"/>
    </source>
</evidence>
<organism evidence="1 2">
    <name type="scientific">Pseudozyma hubeiensis (strain SY62)</name>
    <name type="common">Yeast</name>
    <dbReference type="NCBI Taxonomy" id="1305764"/>
    <lineage>
        <taxon>Eukaryota</taxon>
        <taxon>Fungi</taxon>
        <taxon>Dikarya</taxon>
        <taxon>Basidiomycota</taxon>
        <taxon>Ustilaginomycotina</taxon>
        <taxon>Ustilaginomycetes</taxon>
        <taxon>Ustilaginales</taxon>
        <taxon>Ustilaginaceae</taxon>
        <taxon>Pseudozyma</taxon>
    </lineage>
</organism>
<protein>
    <submittedName>
        <fullName evidence="1">Integral peroxisomal membrane protein</fullName>
    </submittedName>
</protein>
<dbReference type="GeneID" id="24108181"/>
<dbReference type="AlphaFoldDB" id="R9PB90"/>
<dbReference type="Proteomes" id="UP000014071">
    <property type="component" value="Unassembled WGS sequence"/>
</dbReference>